<dbReference type="PANTHER" id="PTHR43214">
    <property type="entry name" value="TWO-COMPONENT RESPONSE REGULATOR"/>
    <property type="match status" value="1"/>
</dbReference>
<dbReference type="InterPro" id="IPR001789">
    <property type="entry name" value="Sig_transdc_resp-reg_receiver"/>
</dbReference>
<dbReference type="EMBL" id="JNFF01000048">
    <property type="protein sequence ID" value="KEQ30210.1"/>
    <property type="molecule type" value="Genomic_DNA"/>
</dbReference>
<evidence type="ECO:0000256" key="4">
    <source>
        <dbReference type="PROSITE-ProRule" id="PRU00169"/>
    </source>
</evidence>
<dbReference type="CDD" id="cd17535">
    <property type="entry name" value="REC_NarL-like"/>
    <property type="match status" value="1"/>
</dbReference>
<evidence type="ECO:0000313" key="7">
    <source>
        <dbReference type="Proteomes" id="UP000028007"/>
    </source>
</evidence>
<evidence type="ECO:0000256" key="2">
    <source>
        <dbReference type="ARBA" id="ARBA00023125"/>
    </source>
</evidence>
<evidence type="ECO:0000256" key="3">
    <source>
        <dbReference type="ARBA" id="ARBA00023163"/>
    </source>
</evidence>
<gene>
    <name evidence="6" type="ORF">N180_06680</name>
</gene>
<name>A0A081PHN7_9SPHI</name>
<reference evidence="6 7" key="1">
    <citation type="journal article" date="1992" name="Int. J. Syst. Bacteriol.">
        <title>Sphingobacterium antarcticus sp. nov. a Psychrotrophic Bacterium from the Soils of Schirmacher Oasis, Antarctica.</title>
        <authorList>
            <person name="Shivaji S."/>
            <person name="Ray M.K."/>
            <person name="Rao N.S."/>
            <person name="Saiserr L."/>
            <person name="Jagannadham M.V."/>
            <person name="Kumar G.S."/>
            <person name="Reddy G."/>
            <person name="Bhargava P.M."/>
        </authorList>
    </citation>
    <scope>NUCLEOTIDE SEQUENCE [LARGE SCALE GENOMIC DNA]</scope>
    <source>
        <strain evidence="6 7">4BY</strain>
    </source>
</reference>
<dbReference type="Proteomes" id="UP000028007">
    <property type="component" value="Unassembled WGS sequence"/>
</dbReference>
<dbReference type="InterPro" id="IPR058245">
    <property type="entry name" value="NreC/VraR/RcsB-like_REC"/>
</dbReference>
<sequence length="147" mass="16553">MSIVQIIRVALIDDHDLLRGELCKCLESFGFQTIFEAENGKVALAKMEKCDTMPDVCILDVNMPVMNGIETAKFIKEKYPMIKILGFSINDDESDVLRMLQSGIDGYILKGADPDELKAALHVLYNGGRYFSPGVKEMAEQYFRDVH</sequence>
<dbReference type="Pfam" id="PF00072">
    <property type="entry name" value="Response_reg"/>
    <property type="match status" value="1"/>
</dbReference>
<dbReference type="PROSITE" id="PS50110">
    <property type="entry name" value="RESPONSE_REGULATORY"/>
    <property type="match status" value="1"/>
</dbReference>
<dbReference type="InterPro" id="IPR011006">
    <property type="entry name" value="CheY-like_superfamily"/>
</dbReference>
<evidence type="ECO:0000259" key="5">
    <source>
        <dbReference type="PROSITE" id="PS50110"/>
    </source>
</evidence>
<feature type="domain" description="Response regulatory" evidence="5">
    <location>
        <begin position="8"/>
        <end position="125"/>
    </location>
</feature>
<accession>A0A081PHN7</accession>
<keyword evidence="4" id="KW-0597">Phosphoprotein</keyword>
<dbReference type="GO" id="GO:0003677">
    <property type="term" value="F:DNA binding"/>
    <property type="evidence" value="ECO:0007669"/>
    <property type="project" value="UniProtKB-KW"/>
</dbReference>
<organism evidence="6 7">
    <name type="scientific">Pedobacter antarcticus 4BY</name>
    <dbReference type="NCBI Taxonomy" id="1358423"/>
    <lineage>
        <taxon>Bacteria</taxon>
        <taxon>Pseudomonadati</taxon>
        <taxon>Bacteroidota</taxon>
        <taxon>Sphingobacteriia</taxon>
        <taxon>Sphingobacteriales</taxon>
        <taxon>Sphingobacteriaceae</taxon>
        <taxon>Pedobacter</taxon>
    </lineage>
</organism>
<dbReference type="GO" id="GO:0000160">
    <property type="term" value="P:phosphorelay signal transduction system"/>
    <property type="evidence" value="ECO:0007669"/>
    <property type="project" value="InterPro"/>
</dbReference>
<keyword evidence="3" id="KW-0804">Transcription</keyword>
<dbReference type="OrthoDB" id="9797341at2"/>
<proteinExistence type="predicted"/>
<dbReference type="AlphaFoldDB" id="A0A081PHN7"/>
<dbReference type="eggNOG" id="COG2197">
    <property type="taxonomic scope" value="Bacteria"/>
</dbReference>
<evidence type="ECO:0000313" key="6">
    <source>
        <dbReference type="EMBL" id="KEQ30210.1"/>
    </source>
</evidence>
<evidence type="ECO:0000256" key="1">
    <source>
        <dbReference type="ARBA" id="ARBA00023015"/>
    </source>
</evidence>
<comment type="caution">
    <text evidence="6">The sequence shown here is derived from an EMBL/GenBank/DDBJ whole genome shotgun (WGS) entry which is preliminary data.</text>
</comment>
<keyword evidence="1" id="KW-0805">Transcription regulation</keyword>
<dbReference type="PANTHER" id="PTHR43214:SF41">
    <property type="entry name" value="NITRATE_NITRITE RESPONSE REGULATOR PROTEIN NARP"/>
    <property type="match status" value="1"/>
</dbReference>
<protein>
    <recommendedName>
        <fullName evidence="5">Response regulatory domain-containing protein</fullName>
    </recommendedName>
</protein>
<dbReference type="RefSeq" id="WP_051759847.1">
    <property type="nucleotide sequence ID" value="NZ_JNFF01000048.1"/>
</dbReference>
<dbReference type="SMART" id="SM00448">
    <property type="entry name" value="REC"/>
    <property type="match status" value="1"/>
</dbReference>
<keyword evidence="7" id="KW-1185">Reference proteome</keyword>
<dbReference type="InterPro" id="IPR039420">
    <property type="entry name" value="WalR-like"/>
</dbReference>
<keyword evidence="2" id="KW-0238">DNA-binding</keyword>
<dbReference type="SUPFAM" id="SSF52172">
    <property type="entry name" value="CheY-like"/>
    <property type="match status" value="1"/>
</dbReference>
<feature type="modified residue" description="4-aspartylphosphate" evidence="4">
    <location>
        <position position="60"/>
    </location>
</feature>
<dbReference type="Gene3D" id="3.40.50.2300">
    <property type="match status" value="1"/>
</dbReference>